<gene>
    <name evidence="2" type="ORF">HYPSUDRAFT_154238</name>
</gene>
<dbReference type="Proteomes" id="UP000054270">
    <property type="component" value="Unassembled WGS sequence"/>
</dbReference>
<dbReference type="PANTHER" id="PTHR12069:SF0">
    <property type="entry name" value="DNA-DIRECTED RNA POLYMERASE III SUBUNIT RPC5"/>
    <property type="match status" value="1"/>
</dbReference>
<dbReference type="STRING" id="945553.A0A0D2LMM6"/>
<protein>
    <recommendedName>
        <fullName evidence="4">DNA-directed RNA polymerase III subunit Rpc5</fullName>
    </recommendedName>
</protein>
<dbReference type="OMA" id="VFQYPIY"/>
<evidence type="ECO:0000256" key="1">
    <source>
        <dbReference type="SAM" id="MobiDB-lite"/>
    </source>
</evidence>
<accession>A0A0D2LMM6</accession>
<evidence type="ECO:0008006" key="4">
    <source>
        <dbReference type="Google" id="ProtNLM"/>
    </source>
</evidence>
<feature type="region of interest" description="Disordered" evidence="1">
    <location>
        <begin position="78"/>
        <end position="105"/>
    </location>
</feature>
<dbReference type="PANTHER" id="PTHR12069">
    <property type="entry name" value="DNA-DIRECTED RNA POLYMERASES III 80 KDA POLYPEPTIDE RNA POLYMERASE III SUBUNIT 5"/>
    <property type="match status" value="1"/>
</dbReference>
<dbReference type="OrthoDB" id="340681at2759"/>
<evidence type="ECO:0000313" key="3">
    <source>
        <dbReference type="Proteomes" id="UP000054270"/>
    </source>
</evidence>
<sequence length="280" mass="31343">MNPDENDEIVSVLPIHYSDALAPNVHIHQFPLLTRPLQPPPSAALSGKRITARYKPQSRRLEIHVPVDTRPEVYNAEKSKTLGAGRVEDDREKNQDRAIRNDEEPRLSEVRLRSEEIPPRGAHILGIVRDGKLHLHPISETHQLRPTLTHLDILSRKNRRRGPGSDSDSDDGPPPDPDDVAPVAAPKKEKKPAADAKEVHVTARKTDDQNGPGAGGLSIVRREMLHIIRGEEDEKWEDLEFFDATTGESSTAFESIFSQNDEYLETRSNISNFLNSIKGL</sequence>
<dbReference type="AlphaFoldDB" id="A0A0D2LMM6"/>
<reference evidence="3" key="1">
    <citation type="submission" date="2014-04" db="EMBL/GenBank/DDBJ databases">
        <title>Evolutionary Origins and Diversification of the Mycorrhizal Mutualists.</title>
        <authorList>
            <consortium name="DOE Joint Genome Institute"/>
            <consortium name="Mycorrhizal Genomics Consortium"/>
            <person name="Kohler A."/>
            <person name="Kuo A."/>
            <person name="Nagy L.G."/>
            <person name="Floudas D."/>
            <person name="Copeland A."/>
            <person name="Barry K.W."/>
            <person name="Cichocki N."/>
            <person name="Veneault-Fourrey C."/>
            <person name="LaButti K."/>
            <person name="Lindquist E.A."/>
            <person name="Lipzen A."/>
            <person name="Lundell T."/>
            <person name="Morin E."/>
            <person name="Murat C."/>
            <person name="Riley R."/>
            <person name="Ohm R."/>
            <person name="Sun H."/>
            <person name="Tunlid A."/>
            <person name="Henrissat B."/>
            <person name="Grigoriev I.V."/>
            <person name="Hibbett D.S."/>
            <person name="Martin F."/>
        </authorList>
    </citation>
    <scope>NUCLEOTIDE SEQUENCE [LARGE SCALE GENOMIC DNA]</scope>
    <source>
        <strain evidence="3">FD-334 SS-4</strain>
    </source>
</reference>
<dbReference type="EMBL" id="KN817519">
    <property type="protein sequence ID" value="KJA29272.1"/>
    <property type="molecule type" value="Genomic_DNA"/>
</dbReference>
<organism evidence="2 3">
    <name type="scientific">Hypholoma sublateritium (strain FD-334 SS-4)</name>
    <dbReference type="NCBI Taxonomy" id="945553"/>
    <lineage>
        <taxon>Eukaryota</taxon>
        <taxon>Fungi</taxon>
        <taxon>Dikarya</taxon>
        <taxon>Basidiomycota</taxon>
        <taxon>Agaricomycotina</taxon>
        <taxon>Agaricomycetes</taxon>
        <taxon>Agaricomycetidae</taxon>
        <taxon>Agaricales</taxon>
        <taxon>Agaricineae</taxon>
        <taxon>Strophariaceae</taxon>
        <taxon>Hypholoma</taxon>
    </lineage>
</organism>
<dbReference type="GO" id="GO:0042797">
    <property type="term" value="P:tRNA transcription by RNA polymerase III"/>
    <property type="evidence" value="ECO:0007669"/>
    <property type="project" value="TreeGrafter"/>
</dbReference>
<feature type="compositionally biased region" description="Acidic residues" evidence="1">
    <location>
        <begin position="167"/>
        <end position="179"/>
    </location>
</feature>
<evidence type="ECO:0000313" key="2">
    <source>
        <dbReference type="EMBL" id="KJA29272.1"/>
    </source>
</evidence>
<keyword evidence="3" id="KW-1185">Reference proteome</keyword>
<name>A0A0D2LMM6_HYPSF</name>
<feature type="compositionally biased region" description="Basic and acidic residues" evidence="1">
    <location>
        <begin position="191"/>
        <end position="208"/>
    </location>
</feature>
<dbReference type="GO" id="GO:0005666">
    <property type="term" value="C:RNA polymerase III complex"/>
    <property type="evidence" value="ECO:0007669"/>
    <property type="project" value="TreeGrafter"/>
</dbReference>
<dbReference type="Pfam" id="PF04801">
    <property type="entry name" value="RPC5"/>
    <property type="match status" value="1"/>
</dbReference>
<feature type="region of interest" description="Disordered" evidence="1">
    <location>
        <begin position="146"/>
        <end position="217"/>
    </location>
</feature>
<proteinExistence type="predicted"/>
<dbReference type="InterPro" id="IPR006886">
    <property type="entry name" value="RNA_pol_III_Rpc5"/>
</dbReference>